<dbReference type="EMBL" id="LUCM01006645">
    <property type="protein sequence ID" value="KAA0190970.1"/>
    <property type="molecule type" value="Genomic_DNA"/>
</dbReference>
<feature type="compositionally biased region" description="Polar residues" evidence="1">
    <location>
        <begin position="872"/>
        <end position="905"/>
    </location>
</feature>
<feature type="compositionally biased region" description="Acidic residues" evidence="1">
    <location>
        <begin position="80"/>
        <end position="89"/>
    </location>
</feature>
<dbReference type="AlphaFoldDB" id="A0A8E0RXP9"/>
<feature type="compositionally biased region" description="Polar residues" evidence="1">
    <location>
        <begin position="573"/>
        <end position="596"/>
    </location>
</feature>
<evidence type="ECO:0000313" key="3">
    <source>
        <dbReference type="EMBL" id="KAA0190970.1"/>
    </source>
</evidence>
<feature type="region of interest" description="Disordered" evidence="1">
    <location>
        <begin position="573"/>
        <end position="605"/>
    </location>
</feature>
<protein>
    <submittedName>
        <fullName evidence="3">Uncharacterized protein</fullName>
    </submittedName>
</protein>
<feature type="region of interest" description="Disordered" evidence="1">
    <location>
        <begin position="52"/>
        <end position="149"/>
    </location>
</feature>
<feature type="region of interest" description="Disordered" evidence="1">
    <location>
        <begin position="872"/>
        <end position="911"/>
    </location>
</feature>
<name>A0A8E0RXP9_9TREM</name>
<gene>
    <name evidence="3" type="ORF">FBUS_03687</name>
</gene>
<comment type="caution">
    <text evidence="3">The sequence shown here is derived from an EMBL/GenBank/DDBJ whole genome shotgun (WGS) entry which is preliminary data.</text>
</comment>
<keyword evidence="2" id="KW-0812">Transmembrane</keyword>
<dbReference type="OrthoDB" id="6250419at2759"/>
<feature type="compositionally biased region" description="Polar residues" evidence="1">
    <location>
        <begin position="52"/>
        <end position="63"/>
    </location>
</feature>
<accession>A0A8E0RXP9</accession>
<feature type="region of interest" description="Disordered" evidence="1">
    <location>
        <begin position="213"/>
        <end position="235"/>
    </location>
</feature>
<keyword evidence="4" id="KW-1185">Reference proteome</keyword>
<evidence type="ECO:0000256" key="1">
    <source>
        <dbReference type="SAM" id="MobiDB-lite"/>
    </source>
</evidence>
<evidence type="ECO:0000313" key="4">
    <source>
        <dbReference type="Proteomes" id="UP000728185"/>
    </source>
</evidence>
<sequence>MDNYPSLSGWLSCTNNNGLSSDPDAITTPVVMKPRCQRARSTLKLTAATMHSGKTGSSCQTLDQIDKPRIPNKKANSVTEDLDDLDDEVSGSLNSDGPLKSDPVVYFTGPVHSLKPPASPRRALNANSKPKQHRRSRSSSRNGLGFDRVKELDSQAVMSVDDSVKTINSSNAPKPRKRHQSITQLNSKDLTLRDDVRFLNEVRSWKMNQKMSTKVLTKPEPLPRPIQRSMGSTNLSNDVSAMEKNVQQTHCSFKQSSRPKRSIVHPPQQRTSFVIDLIAVWSFSECHSRLAAYAEQNSGIRRFLYSPIRNVFPICIYHSAQTTLCVPPILCTAESYIYNFWPLSKALVAMKFRRTVKIHSKRGFLSAAFIHKPNGDQVSKQISEDHQNPECLTGDVTYDEIEKEQSRQVVKVAHLDGSNPFPSNINAGSGDVSVNQSNGTFSLDLVTQLRQARDKVQRKMDELLTRHPMDEPVVLSASCEQLRTFLGQLEAYNFRVGAFRARSQSANCSKSLNGTDRDIDLNQLETIWSSVVQQAETWFSTLQKAFVESQILEQILEEFRRDLNFAETRLNPLSQSTSQTERHSSYWSLNSPSESNTTEERPNNGMQAIQSNCCTMDDTTGQVPTALRLIRVIRFRLSGWYAHVSLLLLNTDGTHVLSSLTRVQSGRLVSSPLTTDIATENRLKKLRASVGCLVDEAERLLTTWSVHRSRGLIPLSMTHTGRTSTISPTTSLDANLGAPSRLPVLDRTYYEDQNAKRYSLKQFKDPGSNQSSDMDDNVEELVSCFQLFYSSMGNFATGSLCPSGCCLRTVLSKLTNTPQSLTLHFSLLPLKLSYPTFFSYDKDVDVSWASETTAHSVVPSDNTSCGLTVTLSQHSHQPATTPSQQHHSERNQTYLHPNPDSTPSPRSGEDPLLLTINNLDNAFPKTVVNSLHDDETDPVSCNPDPNQIKPKESKILTDEDTEFLVPPVQLATPPNVTNRFPSDRSSVDRPFGLWHFLSPQYLSELWNQIPQWLSIRLSTRNLEIINSPEIRTASHSVDSSSRVRLWSHFMCDWPVRRPLLRWSNRPWNRDLLIGTVSVLFLIIAFPYFVHLLLVLLSILSPVEDAQITTSCVYRWSRLFSWFPDTQEMGPGRTLAKTWPRHAPPF</sequence>
<evidence type="ECO:0000256" key="2">
    <source>
        <dbReference type="SAM" id="Phobius"/>
    </source>
</evidence>
<keyword evidence="2" id="KW-0472">Membrane</keyword>
<dbReference type="Proteomes" id="UP000728185">
    <property type="component" value="Unassembled WGS sequence"/>
</dbReference>
<keyword evidence="2" id="KW-1133">Transmembrane helix</keyword>
<feature type="transmembrane region" description="Helical" evidence="2">
    <location>
        <begin position="1071"/>
        <end position="1096"/>
    </location>
</feature>
<reference evidence="3" key="1">
    <citation type="submission" date="2019-05" db="EMBL/GenBank/DDBJ databases">
        <title>Annotation for the trematode Fasciolopsis buski.</title>
        <authorList>
            <person name="Choi Y.-J."/>
        </authorList>
    </citation>
    <scope>NUCLEOTIDE SEQUENCE</scope>
    <source>
        <strain evidence="3">HT</strain>
        <tissue evidence="3">Whole worm</tissue>
    </source>
</reference>
<organism evidence="3 4">
    <name type="scientific">Fasciolopsis buskii</name>
    <dbReference type="NCBI Taxonomy" id="27845"/>
    <lineage>
        <taxon>Eukaryota</taxon>
        <taxon>Metazoa</taxon>
        <taxon>Spiralia</taxon>
        <taxon>Lophotrochozoa</taxon>
        <taxon>Platyhelminthes</taxon>
        <taxon>Trematoda</taxon>
        <taxon>Digenea</taxon>
        <taxon>Plagiorchiida</taxon>
        <taxon>Echinostomata</taxon>
        <taxon>Echinostomatoidea</taxon>
        <taxon>Fasciolidae</taxon>
        <taxon>Fasciolopsis</taxon>
    </lineage>
</organism>
<proteinExistence type="predicted"/>